<evidence type="ECO:0000259" key="1">
    <source>
        <dbReference type="Pfam" id="PF01872"/>
    </source>
</evidence>
<dbReference type="PANTHER" id="PTHR38011:SF11">
    <property type="entry name" value="2,5-DIAMINO-6-RIBOSYLAMINO-4(3H)-PYRIMIDINONE 5'-PHOSPHATE REDUCTASE"/>
    <property type="match status" value="1"/>
</dbReference>
<comment type="caution">
    <text evidence="2">The sequence shown here is derived from an EMBL/GenBank/DDBJ whole genome shotgun (WGS) entry which is preliminary data.</text>
</comment>
<feature type="domain" description="Bacterial bifunctional deaminase-reductase C-terminal" evidence="1">
    <location>
        <begin position="15"/>
        <end position="169"/>
    </location>
</feature>
<dbReference type="InterPro" id="IPR024072">
    <property type="entry name" value="DHFR-like_dom_sf"/>
</dbReference>
<dbReference type="Gene3D" id="3.40.430.10">
    <property type="entry name" value="Dihydrofolate Reductase, subunit A"/>
    <property type="match status" value="1"/>
</dbReference>
<dbReference type="SUPFAM" id="SSF53597">
    <property type="entry name" value="Dihydrofolate reductase-like"/>
    <property type="match status" value="1"/>
</dbReference>
<dbReference type="EMBL" id="JAUHLN010000002">
    <property type="protein sequence ID" value="MDN4074165.1"/>
    <property type="molecule type" value="Genomic_DNA"/>
</dbReference>
<accession>A0ABT8E8F0</accession>
<proteinExistence type="predicted"/>
<dbReference type="InterPro" id="IPR050765">
    <property type="entry name" value="Riboflavin_Biosynth_HTPR"/>
</dbReference>
<gene>
    <name evidence="2" type="ORF">QYF49_14275</name>
</gene>
<keyword evidence="3" id="KW-1185">Reference proteome</keyword>
<evidence type="ECO:0000313" key="2">
    <source>
        <dbReference type="EMBL" id="MDN4074165.1"/>
    </source>
</evidence>
<sequence length="179" mass="20542">MEIQAKTRNLVFYGATSVDGYIARDDHSLDWLIGTDGEEEAGYAEFYETVDTILMGRKTYEQVLLLSPRQFLYKGKECYVFSHTMTGSNECVNFINEDIVSFTKALKKQEGNRIWIVGGGEVLFPLLQEKLVDEFFIQIAPTIIGQGIPLFLPGNHEHKLELLDVRRYKQLAELHYVSR</sequence>
<name>A0ABT8E8F0_9BACL</name>
<protein>
    <submittedName>
        <fullName evidence="2">Dihydrofolate reductase family protein</fullName>
    </submittedName>
</protein>
<organism evidence="2 3">
    <name type="scientific">Fictibacillus terranigra</name>
    <dbReference type="NCBI Taxonomy" id="3058424"/>
    <lineage>
        <taxon>Bacteria</taxon>
        <taxon>Bacillati</taxon>
        <taxon>Bacillota</taxon>
        <taxon>Bacilli</taxon>
        <taxon>Bacillales</taxon>
        <taxon>Fictibacillaceae</taxon>
        <taxon>Fictibacillus</taxon>
    </lineage>
</organism>
<dbReference type="InterPro" id="IPR002734">
    <property type="entry name" value="RibDG_C"/>
</dbReference>
<dbReference type="Proteomes" id="UP001168694">
    <property type="component" value="Unassembled WGS sequence"/>
</dbReference>
<evidence type="ECO:0000313" key="3">
    <source>
        <dbReference type="Proteomes" id="UP001168694"/>
    </source>
</evidence>
<dbReference type="RefSeq" id="WP_290400235.1">
    <property type="nucleotide sequence ID" value="NZ_JAUHLN010000002.1"/>
</dbReference>
<reference evidence="2" key="1">
    <citation type="submission" date="2023-06" db="EMBL/GenBank/DDBJ databases">
        <title>Draft Genome Sequences of Representative Paenibacillus Polymyxa, Bacillus cereus, Fictibacillus sp., and Brevibacillus agri Strains Isolated from Amazonian Dark Earth.</title>
        <authorList>
            <person name="Pellegrinetti T.A."/>
            <person name="Cunha I.C.M."/>
            <person name="Chaves M.G."/>
            <person name="Freitas A.S."/>
            <person name="Silva A.V.R."/>
            <person name="Tsai S.M."/>
            <person name="Mendes L.W."/>
        </authorList>
    </citation>
    <scope>NUCLEOTIDE SEQUENCE</scope>
    <source>
        <strain evidence="2">CENA-BCM004</strain>
    </source>
</reference>
<dbReference type="PANTHER" id="PTHR38011">
    <property type="entry name" value="DIHYDROFOLATE REDUCTASE FAMILY PROTEIN (AFU_ORTHOLOGUE AFUA_8G06820)"/>
    <property type="match status" value="1"/>
</dbReference>
<dbReference type="Pfam" id="PF01872">
    <property type="entry name" value="RibD_C"/>
    <property type="match status" value="1"/>
</dbReference>